<feature type="transmembrane region" description="Helical" evidence="9">
    <location>
        <begin position="605"/>
        <end position="630"/>
    </location>
</feature>
<feature type="transmembrane region" description="Helical" evidence="9">
    <location>
        <begin position="74"/>
        <end position="91"/>
    </location>
</feature>
<feature type="domain" description="TRAP C4-dicarboxylate transport system permease DctM subunit" evidence="11">
    <location>
        <begin position="223"/>
        <end position="625"/>
    </location>
</feature>
<evidence type="ECO:0000256" key="4">
    <source>
        <dbReference type="ARBA" id="ARBA00022519"/>
    </source>
</evidence>
<gene>
    <name evidence="12" type="ORF">GCT13_38435</name>
</gene>
<dbReference type="PANTHER" id="PTHR33362:SF2">
    <property type="entry name" value="TRAP TRANSPORTER LARGE PERMEASE PROTEIN"/>
    <property type="match status" value="1"/>
</dbReference>
<keyword evidence="2 8" id="KW-0813">Transport</keyword>
<dbReference type="Pfam" id="PF06808">
    <property type="entry name" value="DctM"/>
    <property type="match status" value="1"/>
</dbReference>
<evidence type="ECO:0000259" key="10">
    <source>
        <dbReference type="Pfam" id="PF04290"/>
    </source>
</evidence>
<evidence type="ECO:0000256" key="7">
    <source>
        <dbReference type="ARBA" id="ARBA00023136"/>
    </source>
</evidence>
<keyword evidence="5 9" id="KW-0812">Transmembrane</keyword>
<protein>
    <submittedName>
        <fullName evidence="12">TRAP transporter large permease subunit</fullName>
    </submittedName>
</protein>
<evidence type="ECO:0000256" key="5">
    <source>
        <dbReference type="ARBA" id="ARBA00022692"/>
    </source>
</evidence>
<evidence type="ECO:0000256" key="1">
    <source>
        <dbReference type="ARBA" id="ARBA00004429"/>
    </source>
</evidence>
<feature type="transmembrane region" description="Helical" evidence="9">
    <location>
        <begin position="566"/>
        <end position="585"/>
    </location>
</feature>
<accession>A0A7X1TKL6</accession>
<name>A0A7X1TKL6_9BURK</name>
<dbReference type="GO" id="GO:0022857">
    <property type="term" value="F:transmembrane transporter activity"/>
    <property type="evidence" value="ECO:0007669"/>
    <property type="project" value="UniProtKB-UniRule"/>
</dbReference>
<dbReference type="NCBIfam" id="TIGR00786">
    <property type="entry name" value="dctM"/>
    <property type="match status" value="1"/>
</dbReference>
<dbReference type="InterPro" id="IPR055348">
    <property type="entry name" value="DctQ"/>
</dbReference>
<proteinExistence type="predicted"/>
<evidence type="ECO:0000256" key="6">
    <source>
        <dbReference type="ARBA" id="ARBA00022989"/>
    </source>
</evidence>
<dbReference type="PANTHER" id="PTHR33362">
    <property type="entry name" value="SIALIC ACID TRAP TRANSPORTER PERMEASE PROTEIN SIAT-RELATED"/>
    <property type="match status" value="1"/>
</dbReference>
<keyword evidence="3" id="KW-1003">Cell membrane</keyword>
<feature type="transmembrane region" description="Helical" evidence="9">
    <location>
        <begin position="209"/>
        <end position="242"/>
    </location>
</feature>
<evidence type="ECO:0000313" key="13">
    <source>
        <dbReference type="Proteomes" id="UP000484381"/>
    </source>
</evidence>
<evidence type="ECO:0000256" key="8">
    <source>
        <dbReference type="RuleBase" id="RU369079"/>
    </source>
</evidence>
<dbReference type="Proteomes" id="UP000484381">
    <property type="component" value="Unassembled WGS sequence"/>
</dbReference>
<feature type="transmembrane region" description="Helical" evidence="9">
    <location>
        <begin position="445"/>
        <end position="465"/>
    </location>
</feature>
<feature type="transmembrane region" description="Helical" evidence="9">
    <location>
        <begin position="521"/>
        <end position="554"/>
    </location>
</feature>
<feature type="transmembrane region" description="Helical" evidence="9">
    <location>
        <begin position="290"/>
        <end position="313"/>
    </location>
</feature>
<feature type="transmembrane region" description="Helical" evidence="9">
    <location>
        <begin position="263"/>
        <end position="284"/>
    </location>
</feature>
<comment type="caution">
    <text evidence="12">The sequence shown here is derived from an EMBL/GenBank/DDBJ whole genome shotgun (WGS) entry which is preliminary data.</text>
</comment>
<feature type="domain" description="Tripartite ATP-independent periplasmic transporters DctQ component" evidence="10">
    <location>
        <begin position="51"/>
        <end position="175"/>
    </location>
</feature>
<feature type="transmembrane region" description="Helical" evidence="9">
    <location>
        <begin position="374"/>
        <end position="400"/>
    </location>
</feature>
<feature type="transmembrane region" description="Helical" evidence="9">
    <location>
        <begin position="182"/>
        <end position="203"/>
    </location>
</feature>
<reference evidence="12 13" key="1">
    <citation type="submission" date="2019-10" db="EMBL/GenBank/DDBJ databases">
        <title>Paraburkholderia sp. isolated from nodules of Mimosa pudica from Brazilian Atlantic Forest soils.</title>
        <authorList>
            <person name="Paulitsch F."/>
            <person name="Hungria M."/>
            <person name="Dall'Agnol R."/>
        </authorList>
    </citation>
    <scope>NUCLEOTIDE SEQUENCE [LARGE SCALE GENOMIC DNA]</scope>
    <source>
        <strain evidence="12 13">CNPSo 3157</strain>
    </source>
</reference>
<comment type="function">
    <text evidence="8">Part of the tripartite ATP-independent periplasmic (TRAP) transport system.</text>
</comment>
<evidence type="ECO:0000313" key="12">
    <source>
        <dbReference type="EMBL" id="MPW22543.1"/>
    </source>
</evidence>
<feature type="transmembrane region" description="Helical" evidence="9">
    <location>
        <begin position="154"/>
        <end position="175"/>
    </location>
</feature>
<keyword evidence="7 9" id="KW-0472">Membrane</keyword>
<evidence type="ECO:0000256" key="2">
    <source>
        <dbReference type="ARBA" id="ARBA00022448"/>
    </source>
</evidence>
<feature type="transmembrane region" description="Helical" evidence="9">
    <location>
        <begin position="477"/>
        <end position="501"/>
    </location>
</feature>
<dbReference type="GO" id="GO:0005886">
    <property type="term" value="C:plasma membrane"/>
    <property type="evidence" value="ECO:0007669"/>
    <property type="project" value="UniProtKB-SubCell"/>
</dbReference>
<feature type="transmembrane region" description="Helical" evidence="9">
    <location>
        <begin position="112"/>
        <end position="134"/>
    </location>
</feature>
<comment type="subcellular location">
    <subcellularLocation>
        <location evidence="1 8">Cell inner membrane</location>
        <topology evidence="1 8">Multi-pass membrane protein</topology>
    </subcellularLocation>
</comment>
<feature type="transmembrane region" description="Helical" evidence="9">
    <location>
        <begin position="34"/>
        <end position="54"/>
    </location>
</feature>
<organism evidence="12 13">
    <name type="scientific">Paraburkholderia franconis</name>
    <dbReference type="NCBI Taxonomy" id="2654983"/>
    <lineage>
        <taxon>Bacteria</taxon>
        <taxon>Pseudomonadati</taxon>
        <taxon>Pseudomonadota</taxon>
        <taxon>Betaproteobacteria</taxon>
        <taxon>Burkholderiales</taxon>
        <taxon>Burkholderiaceae</taxon>
        <taxon>Paraburkholderia</taxon>
    </lineage>
</organism>
<feature type="transmembrane region" description="Helical" evidence="9">
    <location>
        <begin position="421"/>
        <end position="439"/>
    </location>
</feature>
<keyword evidence="6 9" id="KW-1133">Transmembrane helix</keyword>
<feature type="transmembrane region" description="Helical" evidence="9">
    <location>
        <begin position="345"/>
        <end position="368"/>
    </location>
</feature>
<evidence type="ECO:0000256" key="9">
    <source>
        <dbReference type="SAM" id="Phobius"/>
    </source>
</evidence>
<keyword evidence="13" id="KW-1185">Reference proteome</keyword>
<dbReference type="InterPro" id="IPR004681">
    <property type="entry name" value="TRAP_DctM"/>
</dbReference>
<keyword evidence="4 8" id="KW-0997">Cell inner membrane</keyword>
<sequence>MRTHIVEDFSQPPDDGGALRLPSMPDWLARVDRVLGLIVAVPAALLVLAEIVLLFSGVCARYVLHRPLVWGDELASILFLWLAMTGAATALHRGAHMRMTAIVNRAGREWGAIWDTVALVASLLFLGLIAAPAYSYIQQQWMIVTPALEFNDGLRVAAIVYGVGCMLLMCVVKLLATGWKPALIGVVVSAAVVAGLDTAGPLLQSLGNLNLLIFFVGVVGFTVLSGMPIAFSFGLAVFSYLSLSTSMPLEIVVSRMDEGMSQLLLLAVPMFIFLGLLIEMTGMARAMIGFLASLLGHVRGGLSYVLVGAMYLISGISGSKAADMAAVAPILFPEMKKRGERPGELVALLSATGAQTETVPPSIVLITIGSVTGVSISALFTGGLLPGFVLALALCALVWWRSRRAQPVSSMRAPLSQVGKALLVAVPALALPVVIRFAVVEGIATATEVSTVGIVYALLAGLLIYRQFDWKRIGPMLVETAALSGAILIIIGTATAMAWALTQSGFSHSLAAFMEHLPGGAAAFMAVSVVMFVLLGSVLEGIPAIVLFGPLLFPIAREVGIHEVQYAMVVILSMGLGLFSPPFGVGYYGACAVSKIHPDEGIRPIVGYMIALFIGIVVIAAVPWISIGFLKTP</sequence>
<dbReference type="AlphaFoldDB" id="A0A7X1TKL6"/>
<dbReference type="Pfam" id="PF04290">
    <property type="entry name" value="DctQ"/>
    <property type="match status" value="1"/>
</dbReference>
<dbReference type="EMBL" id="WHNP01000069">
    <property type="protein sequence ID" value="MPW22543.1"/>
    <property type="molecule type" value="Genomic_DNA"/>
</dbReference>
<dbReference type="InterPro" id="IPR010656">
    <property type="entry name" value="DctM"/>
</dbReference>
<evidence type="ECO:0000259" key="11">
    <source>
        <dbReference type="Pfam" id="PF06808"/>
    </source>
</evidence>
<evidence type="ECO:0000256" key="3">
    <source>
        <dbReference type="ARBA" id="ARBA00022475"/>
    </source>
</evidence>